<dbReference type="Proteomes" id="UP001589692">
    <property type="component" value="Unassembled WGS sequence"/>
</dbReference>
<evidence type="ECO:0000313" key="3">
    <source>
        <dbReference type="Proteomes" id="UP001589692"/>
    </source>
</evidence>
<name>A0ABV6AAX7_9HYPH</name>
<feature type="region of interest" description="Disordered" evidence="1">
    <location>
        <begin position="1"/>
        <end position="59"/>
    </location>
</feature>
<gene>
    <name evidence="2" type="ORF">ACFFP0_02875</name>
</gene>
<sequence length="59" mass="6189">MAEDRKARESVEHASKAAASADRPAAGPHAKEHLIDRDKTPGTGSLPEPDARETDAGPD</sequence>
<evidence type="ECO:0000256" key="1">
    <source>
        <dbReference type="SAM" id="MobiDB-lite"/>
    </source>
</evidence>
<feature type="compositionally biased region" description="Low complexity" evidence="1">
    <location>
        <begin position="16"/>
        <end position="28"/>
    </location>
</feature>
<proteinExistence type="predicted"/>
<feature type="compositionally biased region" description="Basic and acidic residues" evidence="1">
    <location>
        <begin position="1"/>
        <end position="15"/>
    </location>
</feature>
<comment type="caution">
    <text evidence="2">The sequence shown here is derived from an EMBL/GenBank/DDBJ whole genome shotgun (WGS) entry which is preliminary data.</text>
</comment>
<accession>A0ABV6AAX7</accession>
<keyword evidence="3" id="KW-1185">Reference proteome</keyword>
<dbReference type="EMBL" id="JBHMAA010000004">
    <property type="protein sequence ID" value="MFB9947771.1"/>
    <property type="molecule type" value="Genomic_DNA"/>
</dbReference>
<feature type="compositionally biased region" description="Basic and acidic residues" evidence="1">
    <location>
        <begin position="29"/>
        <end position="40"/>
    </location>
</feature>
<protein>
    <submittedName>
        <fullName evidence="2">Uncharacterized protein</fullName>
    </submittedName>
</protein>
<reference evidence="2 3" key="1">
    <citation type="submission" date="2024-09" db="EMBL/GenBank/DDBJ databases">
        <authorList>
            <person name="Sun Q."/>
            <person name="Mori K."/>
        </authorList>
    </citation>
    <scope>NUCLEOTIDE SEQUENCE [LARGE SCALE GENOMIC DNA]</scope>
    <source>
        <strain evidence="2 3">TBRC 4938</strain>
    </source>
</reference>
<feature type="compositionally biased region" description="Basic and acidic residues" evidence="1">
    <location>
        <begin position="49"/>
        <end position="59"/>
    </location>
</feature>
<organism evidence="2 3">
    <name type="scientific">Rhizobium puerariae</name>
    <dbReference type="NCBI Taxonomy" id="1585791"/>
    <lineage>
        <taxon>Bacteria</taxon>
        <taxon>Pseudomonadati</taxon>
        <taxon>Pseudomonadota</taxon>
        <taxon>Alphaproteobacteria</taxon>
        <taxon>Hyphomicrobiales</taxon>
        <taxon>Rhizobiaceae</taxon>
        <taxon>Rhizobium/Agrobacterium group</taxon>
        <taxon>Rhizobium</taxon>
    </lineage>
</organism>
<evidence type="ECO:0000313" key="2">
    <source>
        <dbReference type="EMBL" id="MFB9947771.1"/>
    </source>
</evidence>
<dbReference type="RefSeq" id="WP_377255866.1">
    <property type="nucleotide sequence ID" value="NZ_JBHMAA010000004.1"/>
</dbReference>